<gene>
    <name evidence="1" type="ORF">CDEST_09058</name>
</gene>
<protein>
    <submittedName>
        <fullName evidence="1">Uncharacterized protein</fullName>
    </submittedName>
</protein>
<organism evidence="1 2">
    <name type="scientific">Colletotrichum destructivum</name>
    <dbReference type="NCBI Taxonomy" id="34406"/>
    <lineage>
        <taxon>Eukaryota</taxon>
        <taxon>Fungi</taxon>
        <taxon>Dikarya</taxon>
        <taxon>Ascomycota</taxon>
        <taxon>Pezizomycotina</taxon>
        <taxon>Sordariomycetes</taxon>
        <taxon>Hypocreomycetidae</taxon>
        <taxon>Glomerellales</taxon>
        <taxon>Glomerellaceae</taxon>
        <taxon>Colletotrichum</taxon>
        <taxon>Colletotrichum destructivum species complex</taxon>
    </lineage>
</organism>
<dbReference type="EMBL" id="CP137309">
    <property type="protein sequence ID" value="WQF84044.1"/>
    <property type="molecule type" value="Genomic_DNA"/>
</dbReference>
<evidence type="ECO:0000313" key="1">
    <source>
        <dbReference type="EMBL" id="WQF84044.1"/>
    </source>
</evidence>
<dbReference type="GeneID" id="87945561"/>
<dbReference type="Proteomes" id="UP001322277">
    <property type="component" value="Chromosome 5"/>
</dbReference>
<proteinExistence type="predicted"/>
<sequence>MKSRGMDVAKPFVELVILRPVITYTALMREMVSFMAVHHAFLTATTTRRHDDTTTRRRCTFVKKNTPQAYLSPPTTHPTRCDFPFQRAAAPKWTLCQSHIRVTTRHALASGCREFELDCSRPVPLSF</sequence>
<reference evidence="2" key="1">
    <citation type="journal article" date="2023" name="bioRxiv">
        <title>Complete genome of the Medicago anthracnose fungus, Colletotrichum destructivum, reveals a mini-chromosome-like region within a core chromosome.</title>
        <authorList>
            <person name="Lapalu N."/>
            <person name="Simon A."/>
            <person name="Lu A."/>
            <person name="Plaumann P.-L."/>
            <person name="Amselem J."/>
            <person name="Pigne S."/>
            <person name="Auger A."/>
            <person name="Koch C."/>
            <person name="Dallery J.-F."/>
            <person name="O'Connell R.J."/>
        </authorList>
    </citation>
    <scope>NUCLEOTIDE SEQUENCE [LARGE SCALE GENOMIC DNA]</scope>
    <source>
        <strain evidence="2">CBS 520.97</strain>
    </source>
</reference>
<dbReference type="AlphaFoldDB" id="A0AAX4IL33"/>
<name>A0AAX4IL33_9PEZI</name>
<dbReference type="KEGG" id="cdet:87945561"/>
<evidence type="ECO:0000313" key="2">
    <source>
        <dbReference type="Proteomes" id="UP001322277"/>
    </source>
</evidence>
<keyword evidence="2" id="KW-1185">Reference proteome</keyword>
<dbReference type="RefSeq" id="XP_062781268.1">
    <property type="nucleotide sequence ID" value="XM_062925217.1"/>
</dbReference>
<accession>A0AAX4IL33</accession>